<evidence type="ECO:0000256" key="1">
    <source>
        <dbReference type="SAM" id="MobiDB-lite"/>
    </source>
</evidence>
<sequence>MTGAVDPTKSTYLFTSSPNMERTNCMQETSKREMRDKSSVLGPNQLGQMIWSHLTIEIIVDLIQDRNDDQNGFKFGKKSQPILDDVFNPVDESRKPFSGEIKPDLELDRFGPTTRTNTEETKKLLTDLKPEQYQKQQGINFEIQTRNAESAKQVEILTIPTSFHAPMPYHSNVSGGAYGPAPDAWLNSKPARFTKRTDLETWWKRFVLYVTSAKVPSCSIIPHPQVPLALHDLSKQIKMLFGTIKPISIDAKEDFYSRRQRRDEDAKSYFEDLWRLARVYLTNIL</sequence>
<organism evidence="2 3">
    <name type="scientific">Brachionus plicatilis</name>
    <name type="common">Marine rotifer</name>
    <name type="synonym">Brachionus muelleri</name>
    <dbReference type="NCBI Taxonomy" id="10195"/>
    <lineage>
        <taxon>Eukaryota</taxon>
        <taxon>Metazoa</taxon>
        <taxon>Spiralia</taxon>
        <taxon>Gnathifera</taxon>
        <taxon>Rotifera</taxon>
        <taxon>Eurotatoria</taxon>
        <taxon>Monogononta</taxon>
        <taxon>Pseudotrocha</taxon>
        <taxon>Ploima</taxon>
        <taxon>Brachionidae</taxon>
        <taxon>Brachionus</taxon>
    </lineage>
</organism>
<dbReference type="AlphaFoldDB" id="A0A3M7PXV7"/>
<dbReference type="EMBL" id="REGN01008440">
    <property type="protein sequence ID" value="RNA03581.1"/>
    <property type="molecule type" value="Genomic_DNA"/>
</dbReference>
<comment type="caution">
    <text evidence="2">The sequence shown here is derived from an EMBL/GenBank/DDBJ whole genome shotgun (WGS) entry which is preliminary data.</text>
</comment>
<gene>
    <name evidence="2" type="ORF">BpHYR1_043552</name>
</gene>
<evidence type="ECO:0000313" key="2">
    <source>
        <dbReference type="EMBL" id="RNA03581.1"/>
    </source>
</evidence>
<keyword evidence="3" id="KW-1185">Reference proteome</keyword>
<feature type="region of interest" description="Disordered" evidence="1">
    <location>
        <begin position="87"/>
        <end position="119"/>
    </location>
</feature>
<dbReference type="Proteomes" id="UP000276133">
    <property type="component" value="Unassembled WGS sequence"/>
</dbReference>
<evidence type="ECO:0000313" key="3">
    <source>
        <dbReference type="Proteomes" id="UP000276133"/>
    </source>
</evidence>
<protein>
    <submittedName>
        <fullName evidence="2">Uncharacterized protein</fullName>
    </submittedName>
</protein>
<reference evidence="2 3" key="1">
    <citation type="journal article" date="2018" name="Sci. Rep.">
        <title>Genomic signatures of local adaptation to the degree of environmental predictability in rotifers.</title>
        <authorList>
            <person name="Franch-Gras L."/>
            <person name="Hahn C."/>
            <person name="Garcia-Roger E.M."/>
            <person name="Carmona M.J."/>
            <person name="Serra M."/>
            <person name="Gomez A."/>
        </authorList>
    </citation>
    <scope>NUCLEOTIDE SEQUENCE [LARGE SCALE GENOMIC DNA]</scope>
    <source>
        <strain evidence="2">HYR1</strain>
    </source>
</reference>
<name>A0A3M7PXV7_BRAPC</name>
<feature type="compositionally biased region" description="Basic and acidic residues" evidence="1">
    <location>
        <begin position="91"/>
        <end position="109"/>
    </location>
</feature>
<accession>A0A3M7PXV7</accession>
<proteinExistence type="predicted"/>